<sequence>MDLHLRIACRWQDTYLKTSTGGVKTLLLTSQKNEGSIISTYMCTLNAMEMRPGETTDDHRLPCMQ</sequence>
<protein>
    <submittedName>
        <fullName evidence="1">Uncharacterized protein</fullName>
    </submittedName>
</protein>
<name>A0A0C3AU35_9AGAM</name>
<reference evidence="1 2" key="1">
    <citation type="submission" date="2014-04" db="EMBL/GenBank/DDBJ databases">
        <authorList>
            <consortium name="DOE Joint Genome Institute"/>
            <person name="Kuo A."/>
            <person name="Kohler A."/>
            <person name="Nagy L.G."/>
            <person name="Floudas D."/>
            <person name="Copeland A."/>
            <person name="Barry K.W."/>
            <person name="Cichocki N."/>
            <person name="Veneault-Fourrey C."/>
            <person name="LaButti K."/>
            <person name="Lindquist E.A."/>
            <person name="Lipzen A."/>
            <person name="Lundell T."/>
            <person name="Morin E."/>
            <person name="Murat C."/>
            <person name="Sun H."/>
            <person name="Tunlid A."/>
            <person name="Henrissat B."/>
            <person name="Grigoriev I.V."/>
            <person name="Hibbett D.S."/>
            <person name="Martin F."/>
            <person name="Nordberg H.P."/>
            <person name="Cantor M.N."/>
            <person name="Hua S.X."/>
        </authorList>
    </citation>
    <scope>NUCLEOTIDE SEQUENCE [LARGE SCALE GENOMIC DNA]</scope>
    <source>
        <strain evidence="1 2">Foug A</strain>
    </source>
</reference>
<dbReference type="Proteomes" id="UP000053989">
    <property type="component" value="Unassembled WGS sequence"/>
</dbReference>
<keyword evidence="2" id="KW-1185">Reference proteome</keyword>
<dbReference type="AlphaFoldDB" id="A0A0C3AU35"/>
<proteinExistence type="predicted"/>
<accession>A0A0C3AU35</accession>
<reference evidence="2" key="2">
    <citation type="submission" date="2015-01" db="EMBL/GenBank/DDBJ databases">
        <title>Evolutionary Origins and Diversification of the Mycorrhizal Mutualists.</title>
        <authorList>
            <consortium name="DOE Joint Genome Institute"/>
            <consortium name="Mycorrhizal Genomics Consortium"/>
            <person name="Kohler A."/>
            <person name="Kuo A."/>
            <person name="Nagy L.G."/>
            <person name="Floudas D."/>
            <person name="Copeland A."/>
            <person name="Barry K.W."/>
            <person name="Cichocki N."/>
            <person name="Veneault-Fourrey C."/>
            <person name="LaButti K."/>
            <person name="Lindquist E.A."/>
            <person name="Lipzen A."/>
            <person name="Lundell T."/>
            <person name="Morin E."/>
            <person name="Murat C."/>
            <person name="Riley R."/>
            <person name="Ohm R."/>
            <person name="Sun H."/>
            <person name="Tunlid A."/>
            <person name="Henrissat B."/>
            <person name="Grigoriev I.V."/>
            <person name="Hibbett D.S."/>
            <person name="Martin F."/>
        </authorList>
    </citation>
    <scope>NUCLEOTIDE SEQUENCE [LARGE SCALE GENOMIC DNA]</scope>
    <source>
        <strain evidence="2">Foug A</strain>
    </source>
</reference>
<dbReference type="InParanoid" id="A0A0C3AU35"/>
<evidence type="ECO:0000313" key="1">
    <source>
        <dbReference type="EMBL" id="KIM68472.1"/>
    </source>
</evidence>
<dbReference type="HOGENOM" id="CLU_2851060_0_0_1"/>
<dbReference type="EMBL" id="KN822009">
    <property type="protein sequence ID" value="KIM68472.1"/>
    <property type="molecule type" value="Genomic_DNA"/>
</dbReference>
<evidence type="ECO:0000313" key="2">
    <source>
        <dbReference type="Proteomes" id="UP000053989"/>
    </source>
</evidence>
<gene>
    <name evidence="1" type="ORF">SCLCIDRAFT_954435</name>
</gene>
<organism evidence="1 2">
    <name type="scientific">Scleroderma citrinum Foug A</name>
    <dbReference type="NCBI Taxonomy" id="1036808"/>
    <lineage>
        <taxon>Eukaryota</taxon>
        <taxon>Fungi</taxon>
        <taxon>Dikarya</taxon>
        <taxon>Basidiomycota</taxon>
        <taxon>Agaricomycotina</taxon>
        <taxon>Agaricomycetes</taxon>
        <taxon>Agaricomycetidae</taxon>
        <taxon>Boletales</taxon>
        <taxon>Sclerodermatineae</taxon>
        <taxon>Sclerodermataceae</taxon>
        <taxon>Scleroderma</taxon>
    </lineage>
</organism>